<comment type="caution">
    <text evidence="1">The sequence shown here is derived from an EMBL/GenBank/DDBJ whole genome shotgun (WGS) entry which is preliminary data.</text>
</comment>
<organism evidence="1 2">
    <name type="scientific">Cercopithifilaria johnstoni</name>
    <dbReference type="NCBI Taxonomy" id="2874296"/>
    <lineage>
        <taxon>Eukaryota</taxon>
        <taxon>Metazoa</taxon>
        <taxon>Ecdysozoa</taxon>
        <taxon>Nematoda</taxon>
        <taxon>Chromadorea</taxon>
        <taxon>Rhabditida</taxon>
        <taxon>Spirurina</taxon>
        <taxon>Spiruromorpha</taxon>
        <taxon>Filarioidea</taxon>
        <taxon>Onchocercidae</taxon>
        <taxon>Cercopithifilaria</taxon>
    </lineage>
</organism>
<dbReference type="AlphaFoldDB" id="A0A8J2MKS0"/>
<dbReference type="EMBL" id="CAKAEH010000799">
    <property type="protein sequence ID" value="CAG9531952.1"/>
    <property type="molecule type" value="Genomic_DNA"/>
</dbReference>
<sequence length="178" mass="20654">MNIYNNNEQEMMPRRQKNFGTPRIMTSMKNNHFDSPFRSPYDSATFPRYATMSSPHSSFRHKSPYQHRKRPYCHPPAPLYSVNSLTSTQHPPNWHSPSRTSLPCIYKNPQNMVGASHLIQGHGSCAISSGNRRHNHKDSRTVCLAEQFDVNDYVIPAMTSNPWSKLEEFYANRRLDEQ</sequence>
<proteinExistence type="predicted"/>
<evidence type="ECO:0000313" key="1">
    <source>
        <dbReference type="EMBL" id="CAG9531952.1"/>
    </source>
</evidence>
<keyword evidence="2" id="KW-1185">Reference proteome</keyword>
<reference evidence="1" key="1">
    <citation type="submission" date="2021-09" db="EMBL/GenBank/DDBJ databases">
        <authorList>
            <consortium name="Pathogen Informatics"/>
        </authorList>
    </citation>
    <scope>NUCLEOTIDE SEQUENCE</scope>
</reference>
<name>A0A8J2MKS0_9BILA</name>
<dbReference type="Proteomes" id="UP000746747">
    <property type="component" value="Unassembled WGS sequence"/>
</dbReference>
<gene>
    <name evidence="1" type="ORF">CJOHNSTONI_LOCUS2309</name>
</gene>
<protein>
    <submittedName>
        <fullName evidence="1">Uncharacterized protein</fullName>
    </submittedName>
</protein>
<evidence type="ECO:0000313" key="2">
    <source>
        <dbReference type="Proteomes" id="UP000746747"/>
    </source>
</evidence>
<accession>A0A8J2MKS0</accession>
<dbReference type="OrthoDB" id="5815335at2759"/>